<gene>
    <name evidence="10" type="ORF">C0J50_22048</name>
</gene>
<evidence type="ECO:0000256" key="6">
    <source>
        <dbReference type="ARBA" id="ARBA00023054"/>
    </source>
</evidence>
<dbReference type="PANTHER" id="PTHR10656:SF8">
    <property type="entry name" value="INOSITOL 1,4,5-TRISPHOSPHATE RECEPTOR-INTERACTING PROTEIN"/>
    <property type="match status" value="1"/>
</dbReference>
<dbReference type="GO" id="GO:0005886">
    <property type="term" value="C:plasma membrane"/>
    <property type="evidence" value="ECO:0007669"/>
    <property type="project" value="UniProtKB-SubCell"/>
</dbReference>
<protein>
    <recommendedName>
        <fullName evidence="4">Inositol 1,4,5-trisphosphate receptor-interacting protein</fullName>
    </recommendedName>
</protein>
<evidence type="ECO:0000256" key="2">
    <source>
        <dbReference type="ARBA" id="ARBA00004251"/>
    </source>
</evidence>
<dbReference type="EMBL" id="MU551695">
    <property type="protein sequence ID" value="KAI5618460.1"/>
    <property type="molecule type" value="Genomic_DNA"/>
</dbReference>
<comment type="subcellular location">
    <subcellularLocation>
        <location evidence="2">Cell membrane</location>
        <topology evidence="2">Single-pass type I membrane protein</topology>
    </subcellularLocation>
    <subcellularLocation>
        <location evidence="3">Nucleus outer membrane</location>
        <topology evidence="3">Single-pass type I membrane protein</topology>
    </subcellularLocation>
</comment>
<sequence length="680" mass="77830">MEEMLLRACVVVFSVLYIKDHTVYQEQEENIFIDMQEREYLLQKEMAKLEQEMHQVTTEQPHSNQEVSQSHRRLKNEEGDDTDVHVENPPEHQMDVLHIQGKTVPHPDTVPSEVQSGVTEDVDLTPGNRVQPELVKAFENEIKNIHVEDISGHKKEPSHNDQRTETPNEAKTKAGQGNAHSSSFDQVEGMLNQMTSEDDPHRKVKKSTEDINEEQSTSSSQQSTENTYNWYLWKILSILSLIRFFKKYITKSSRSPGTAFPIRPKTTGRSTAMFSEICIPDHQVLSSFYDQCVKLPQSTRGRVCEFVEGFVDELLEAARKASNKESDMLIGDFIGVGSVYELWATGKTVVCDLYVPITAPRSHRFDVELWKEKDALLLGLGKIKMVKAVTTTNICPCMNGNPDDEDTLCLLHPQSETSKAGKNKAESSLCQENTYLSKKQVVTWFRTMIIKAWGEISHKFELELRFHSRVAPGALRVRFRSGQVILFNITPVVQVEASKVYLVSFLPTNQNILDTDWPISFASYENALLQYFSKTLPYKSCHIECLQILSFLHKQQTCLTGKCGLTNHHLKSMLLHLLMYNPTEWKHEQLTCRLTDMFVFLGQRLKEKELHHALVGNLLVPKDIGLPKEFQTAKPTNLFFPMVLDEECYKKTVHHFQELVKNAPVLIQEYGSIKSSLQRK</sequence>
<organism evidence="10 11">
    <name type="scientific">Silurus asotus</name>
    <name type="common">Amur catfish</name>
    <name type="synonym">Parasilurus asotus</name>
    <dbReference type="NCBI Taxonomy" id="30991"/>
    <lineage>
        <taxon>Eukaryota</taxon>
        <taxon>Metazoa</taxon>
        <taxon>Chordata</taxon>
        <taxon>Craniata</taxon>
        <taxon>Vertebrata</taxon>
        <taxon>Euteleostomi</taxon>
        <taxon>Actinopterygii</taxon>
        <taxon>Neopterygii</taxon>
        <taxon>Teleostei</taxon>
        <taxon>Ostariophysi</taxon>
        <taxon>Siluriformes</taxon>
        <taxon>Siluridae</taxon>
        <taxon>Silurus</taxon>
    </lineage>
</organism>
<dbReference type="PRINTS" id="PR02107">
    <property type="entry name" value="INOS145TPRIP"/>
</dbReference>
<feature type="region of interest" description="Disordered" evidence="9">
    <location>
        <begin position="104"/>
        <end position="129"/>
    </location>
</feature>
<accession>A0AAD5FIP9</accession>
<comment type="caution">
    <text evidence="10">The sequence shown here is derived from an EMBL/GenBank/DDBJ whole genome shotgun (WGS) entry which is preliminary data.</text>
</comment>
<evidence type="ECO:0000256" key="1">
    <source>
        <dbReference type="ARBA" id="ARBA00003856"/>
    </source>
</evidence>
<dbReference type="Gene3D" id="1.10.1410.40">
    <property type="match status" value="1"/>
</dbReference>
<evidence type="ECO:0000256" key="5">
    <source>
        <dbReference type="ARBA" id="ARBA00022475"/>
    </source>
</evidence>
<keyword evidence="10" id="KW-0675">Receptor</keyword>
<dbReference type="PANTHER" id="PTHR10656">
    <property type="entry name" value="CELL FATE DETERMINING PROTEIN MAB21-RELATED"/>
    <property type="match status" value="1"/>
</dbReference>
<evidence type="ECO:0000313" key="10">
    <source>
        <dbReference type="EMBL" id="KAI5618460.1"/>
    </source>
</evidence>
<evidence type="ECO:0000256" key="4">
    <source>
        <dbReference type="ARBA" id="ARBA00019443"/>
    </source>
</evidence>
<evidence type="ECO:0000256" key="8">
    <source>
        <dbReference type="ARBA" id="ARBA00023242"/>
    </source>
</evidence>
<dbReference type="AlphaFoldDB" id="A0AAD5FIP9"/>
<evidence type="ECO:0000256" key="9">
    <source>
        <dbReference type="SAM" id="MobiDB-lite"/>
    </source>
</evidence>
<feature type="region of interest" description="Disordered" evidence="9">
    <location>
        <begin position="53"/>
        <end position="88"/>
    </location>
</feature>
<name>A0AAD5FIP9_SILAS</name>
<proteinExistence type="predicted"/>
<keyword evidence="11" id="KW-1185">Reference proteome</keyword>
<keyword evidence="7" id="KW-0325">Glycoprotein</keyword>
<dbReference type="InterPro" id="IPR024810">
    <property type="entry name" value="MAB21L/cGLR"/>
</dbReference>
<feature type="region of interest" description="Disordered" evidence="9">
    <location>
        <begin position="147"/>
        <end position="221"/>
    </location>
</feature>
<feature type="compositionally biased region" description="Basic and acidic residues" evidence="9">
    <location>
        <begin position="147"/>
        <end position="172"/>
    </location>
</feature>
<dbReference type="GO" id="GO:0005640">
    <property type="term" value="C:nuclear outer membrane"/>
    <property type="evidence" value="ECO:0007669"/>
    <property type="project" value="UniProtKB-SubCell"/>
</dbReference>
<dbReference type="Proteomes" id="UP001205998">
    <property type="component" value="Unassembled WGS sequence"/>
</dbReference>
<dbReference type="SMART" id="SM01265">
    <property type="entry name" value="Mab-21"/>
    <property type="match status" value="1"/>
</dbReference>
<keyword evidence="5" id="KW-0472">Membrane</keyword>
<keyword evidence="6" id="KW-0175">Coiled coil</keyword>
<keyword evidence="8" id="KW-0539">Nucleus</keyword>
<dbReference type="Gene3D" id="3.30.460.90">
    <property type="match status" value="1"/>
</dbReference>
<reference evidence="10" key="1">
    <citation type="submission" date="2018-07" db="EMBL/GenBank/DDBJ databases">
        <title>Comparative genomics of catfishes provides insights into carnivory and benthic adaptation.</title>
        <authorList>
            <person name="Zhang Y."/>
            <person name="Wang D."/>
            <person name="Peng Z."/>
            <person name="Zheng S."/>
            <person name="Shao F."/>
            <person name="Tao W."/>
        </authorList>
    </citation>
    <scope>NUCLEOTIDE SEQUENCE</scope>
    <source>
        <strain evidence="10">Chongqing</strain>
    </source>
</reference>
<evidence type="ECO:0000256" key="7">
    <source>
        <dbReference type="ARBA" id="ARBA00023180"/>
    </source>
</evidence>
<evidence type="ECO:0000313" key="11">
    <source>
        <dbReference type="Proteomes" id="UP001205998"/>
    </source>
</evidence>
<feature type="compositionally biased region" description="Polar residues" evidence="9">
    <location>
        <begin position="54"/>
        <end position="68"/>
    </location>
</feature>
<keyword evidence="5" id="KW-1003">Cell membrane</keyword>
<evidence type="ECO:0000256" key="3">
    <source>
        <dbReference type="ARBA" id="ARBA00004494"/>
    </source>
</evidence>
<dbReference type="InterPro" id="IPR026250">
    <property type="entry name" value="ITPRIP-like"/>
</dbReference>
<comment type="function">
    <text evidence="1">Enhances Ca(2+)-mediated inhibition of inositol 1,4,5-triphosphate receptor (ITPR) Ca(2+) release.</text>
</comment>
<feature type="compositionally biased region" description="Basic and acidic residues" evidence="9">
    <location>
        <begin position="198"/>
        <end position="209"/>
    </location>
</feature>